<protein>
    <recommendedName>
        <fullName evidence="3">HMA domain-containing protein</fullName>
    </recommendedName>
</protein>
<dbReference type="Proteomes" id="UP000001887">
    <property type="component" value="Chromosome"/>
</dbReference>
<organism evidence="1 2">
    <name type="scientific">Pirellula staleyi (strain ATCC 27377 / DSM 6068 / ICPB 4128)</name>
    <name type="common">Pirella staleyi</name>
    <dbReference type="NCBI Taxonomy" id="530564"/>
    <lineage>
        <taxon>Bacteria</taxon>
        <taxon>Pseudomonadati</taxon>
        <taxon>Planctomycetota</taxon>
        <taxon>Planctomycetia</taxon>
        <taxon>Pirellulales</taxon>
        <taxon>Pirellulaceae</taxon>
        <taxon>Pirellula</taxon>
    </lineage>
</organism>
<reference evidence="1 2" key="1">
    <citation type="journal article" date="2009" name="Stand. Genomic Sci.">
        <title>Complete genome sequence of Pirellula staleyi type strain (ATCC 27377).</title>
        <authorList>
            <person name="Clum A."/>
            <person name="Tindall B.J."/>
            <person name="Sikorski J."/>
            <person name="Ivanova N."/>
            <person name="Mavrommatis K."/>
            <person name="Lucas S."/>
            <person name="Glavina del Rio T."/>
            <person name="Nolan M."/>
            <person name="Chen F."/>
            <person name="Tice H."/>
            <person name="Pitluck S."/>
            <person name="Cheng J.F."/>
            <person name="Chertkov O."/>
            <person name="Brettin T."/>
            <person name="Han C."/>
            <person name="Detter J.C."/>
            <person name="Kuske C."/>
            <person name="Bruce D."/>
            <person name="Goodwin L."/>
            <person name="Ovchinikova G."/>
            <person name="Pati A."/>
            <person name="Mikhailova N."/>
            <person name="Chen A."/>
            <person name="Palaniappan K."/>
            <person name="Land M."/>
            <person name="Hauser L."/>
            <person name="Chang Y.J."/>
            <person name="Jeffries C.D."/>
            <person name="Chain P."/>
            <person name="Rohde M."/>
            <person name="Goker M."/>
            <person name="Bristow J."/>
            <person name="Eisen J.A."/>
            <person name="Markowitz V."/>
            <person name="Hugenholtz P."/>
            <person name="Kyrpides N.C."/>
            <person name="Klenk H.P."/>
            <person name="Lapidus A."/>
        </authorList>
    </citation>
    <scope>NUCLEOTIDE SEQUENCE [LARGE SCALE GENOMIC DNA]</scope>
    <source>
        <strain evidence="2">ATCC 27377 / DSM 6068 / ICPB 4128</strain>
    </source>
</reference>
<dbReference type="HOGENOM" id="CLU_2070907_0_0_0"/>
<sequence length="118" mass="13092" precursor="true">MFSRNFRQLILGLLTLATIGAERAEAQQPAPPAAPQYAAILTVKHLCCAKESIPAIKELSRIPGIKRVAVDYKTRSLYIEQTDVVPSRQAIWDAAARIQIEPLRLATPEGVYNARPKR</sequence>
<gene>
    <name evidence="1" type="ordered locus">Psta_1223</name>
</gene>
<proteinExistence type="predicted"/>
<dbReference type="OrthoDB" id="300685at2"/>
<evidence type="ECO:0008006" key="3">
    <source>
        <dbReference type="Google" id="ProtNLM"/>
    </source>
</evidence>
<dbReference type="SUPFAM" id="SSF55008">
    <property type="entry name" value="HMA, heavy metal-associated domain"/>
    <property type="match status" value="1"/>
</dbReference>
<dbReference type="KEGG" id="psl:Psta_1223"/>
<keyword evidence="2" id="KW-1185">Reference proteome</keyword>
<name>D2R974_PIRSD</name>
<dbReference type="GO" id="GO:0046872">
    <property type="term" value="F:metal ion binding"/>
    <property type="evidence" value="ECO:0007669"/>
    <property type="project" value="InterPro"/>
</dbReference>
<dbReference type="InterPro" id="IPR036163">
    <property type="entry name" value="HMA_dom_sf"/>
</dbReference>
<evidence type="ECO:0000313" key="1">
    <source>
        <dbReference type="EMBL" id="ADB15901.1"/>
    </source>
</evidence>
<dbReference type="AlphaFoldDB" id="D2R974"/>
<accession>D2R974</accession>
<dbReference type="STRING" id="530564.Psta_1223"/>
<evidence type="ECO:0000313" key="2">
    <source>
        <dbReference type="Proteomes" id="UP000001887"/>
    </source>
</evidence>
<dbReference type="EMBL" id="CP001848">
    <property type="protein sequence ID" value="ADB15901.1"/>
    <property type="molecule type" value="Genomic_DNA"/>
</dbReference>